<evidence type="ECO:0000256" key="1">
    <source>
        <dbReference type="ARBA" id="ARBA00004515"/>
    </source>
</evidence>
<evidence type="ECO:0000313" key="17">
    <source>
        <dbReference type="Proteomes" id="UP000257706"/>
    </source>
</evidence>
<proteinExistence type="inferred from homology"/>
<evidence type="ECO:0000313" key="14">
    <source>
        <dbReference type="EMBL" id="HAE49167.1"/>
    </source>
</evidence>
<feature type="domain" description="SRP54-type proteins GTP-binding" evidence="12">
    <location>
        <begin position="110"/>
        <end position="311"/>
    </location>
</feature>
<dbReference type="InterPro" id="IPR027417">
    <property type="entry name" value="P-loop_NTPase"/>
</dbReference>
<dbReference type="Proteomes" id="UP000075787">
    <property type="component" value="Unassembled WGS sequence"/>
</dbReference>
<evidence type="ECO:0000256" key="4">
    <source>
        <dbReference type="ARBA" id="ARBA00022741"/>
    </source>
</evidence>
<dbReference type="GeneID" id="97239985"/>
<protein>
    <recommendedName>
        <fullName evidence="10">Signal recognition particle receptor FtsY</fullName>
        <shortName evidence="10">SRP receptor</shortName>
        <ecNumber evidence="10">3.6.5.4</ecNumber>
    </recommendedName>
</protein>
<dbReference type="OrthoDB" id="9804720at2"/>
<feature type="domain" description="Signal recognition particle SRP54 helical bundle" evidence="13">
    <location>
        <begin position="15"/>
        <end position="94"/>
    </location>
</feature>
<keyword evidence="2 10" id="KW-1003">Cell membrane</keyword>
<comment type="catalytic activity">
    <reaction evidence="9 10">
        <text>GTP + H2O = GDP + phosphate + H(+)</text>
        <dbReference type="Rhea" id="RHEA:19669"/>
        <dbReference type="ChEBI" id="CHEBI:15377"/>
        <dbReference type="ChEBI" id="CHEBI:15378"/>
        <dbReference type="ChEBI" id="CHEBI:37565"/>
        <dbReference type="ChEBI" id="CHEBI:43474"/>
        <dbReference type="ChEBI" id="CHEBI:58189"/>
        <dbReference type="EC" id="3.6.5.4"/>
    </reaction>
</comment>
<keyword evidence="6 10" id="KW-0342">GTP-binding</keyword>
<dbReference type="InterPro" id="IPR036225">
    <property type="entry name" value="SRP/SRP_N"/>
</dbReference>
<keyword evidence="3 10" id="KW-0963">Cytoplasm</keyword>
<feature type="binding site" evidence="10">
    <location>
        <begin position="117"/>
        <end position="124"/>
    </location>
    <ligand>
        <name>GTP</name>
        <dbReference type="ChEBI" id="CHEBI:37565"/>
    </ligand>
</feature>
<comment type="similarity">
    <text evidence="10">Belongs to the GTP-binding SRP family. FtsY subfamily.</text>
</comment>
<dbReference type="CDD" id="cd17874">
    <property type="entry name" value="FtsY"/>
    <property type="match status" value="1"/>
</dbReference>
<sequence length="314" mass="32926">MSEEQTSKGGWLSRLRAGLKKTSSRIGDGLVGIFTKRKLDAETLEELEELLIQADLGPATAAKVTAGLAKGRYGQDLGLDEIKALLADEIAKILEPVAQPLNFAPAGSGPRVVVMVGVNGTGKTTTLGKLSSAAVAQRRRVLLAAGDTFRAAAVEQLEVWGQRAGVPVLKRETGADAAGLAFDAVERGRRDGMDLVFIDTAGRLHNKAGLMAELQKIVRVIGKVDPEAPHEIVLALDATTGQNAINQVETFKSMVPLTGLVLTKLDGTAKGGVLVALADRFGLPVHAVGVGEGIDDLKPFEARAFARALVGLES</sequence>
<dbReference type="SUPFAM" id="SSF47364">
    <property type="entry name" value="Domain of the SRP/SRP receptor G-proteins"/>
    <property type="match status" value="1"/>
</dbReference>
<accession>A0A162LU83</accession>
<dbReference type="FunFam" id="3.40.50.300:FF:000053">
    <property type="entry name" value="Signal recognition particle receptor FtsY"/>
    <property type="match status" value="1"/>
</dbReference>
<dbReference type="InterPro" id="IPR042101">
    <property type="entry name" value="SRP54_N_sf"/>
</dbReference>
<dbReference type="InterPro" id="IPR013822">
    <property type="entry name" value="Signal_recog_particl_SRP54_hlx"/>
</dbReference>
<dbReference type="NCBIfam" id="TIGR00064">
    <property type="entry name" value="ftsY"/>
    <property type="match status" value="1"/>
</dbReference>
<evidence type="ECO:0000313" key="16">
    <source>
        <dbReference type="Proteomes" id="UP000075787"/>
    </source>
</evidence>
<dbReference type="InterPro" id="IPR004390">
    <property type="entry name" value="SR_rcpt_FtsY"/>
</dbReference>
<name>A0A162LU83_9PROT</name>
<evidence type="ECO:0000256" key="9">
    <source>
        <dbReference type="ARBA" id="ARBA00048027"/>
    </source>
</evidence>
<keyword evidence="4 10" id="KW-0547">Nucleotide-binding</keyword>
<comment type="caution">
    <text evidence="15">The sequence shown here is derived from an EMBL/GenBank/DDBJ whole genome shotgun (WGS) entry which is preliminary data.</text>
</comment>
<dbReference type="AlphaFoldDB" id="A0A162LU83"/>
<feature type="binding site" evidence="10">
    <location>
        <begin position="263"/>
        <end position="266"/>
    </location>
    <ligand>
        <name>GTP</name>
        <dbReference type="ChEBI" id="CHEBI:37565"/>
    </ligand>
</feature>
<dbReference type="PANTHER" id="PTHR43134:SF1">
    <property type="entry name" value="SIGNAL RECOGNITION PARTICLE RECEPTOR SUBUNIT ALPHA"/>
    <property type="match status" value="1"/>
</dbReference>
<evidence type="ECO:0000256" key="2">
    <source>
        <dbReference type="ARBA" id="ARBA00022475"/>
    </source>
</evidence>
<evidence type="ECO:0000256" key="6">
    <source>
        <dbReference type="ARBA" id="ARBA00023134"/>
    </source>
</evidence>
<dbReference type="GO" id="GO:0005886">
    <property type="term" value="C:plasma membrane"/>
    <property type="evidence" value="ECO:0007669"/>
    <property type="project" value="UniProtKB-SubCell"/>
</dbReference>
<dbReference type="GO" id="GO:0003924">
    <property type="term" value="F:GTPase activity"/>
    <property type="evidence" value="ECO:0007669"/>
    <property type="project" value="UniProtKB-UniRule"/>
</dbReference>
<dbReference type="GO" id="GO:0005047">
    <property type="term" value="F:signal recognition particle binding"/>
    <property type="evidence" value="ECO:0007669"/>
    <property type="project" value="TreeGrafter"/>
</dbReference>
<comment type="function">
    <text evidence="10">Involved in targeting and insertion of nascent membrane proteins into the cytoplasmic membrane. Acts as a receptor for the complex formed by the signal recognition particle (SRP) and the ribosome-nascent chain (RNC). Interaction with SRP-RNC leads to the transfer of the RNC complex to the Sec translocase for insertion into the membrane, the hydrolysis of GTP by both Ffh and FtsY, and the dissociation of the SRP-FtsY complex into the individual components.</text>
</comment>
<evidence type="ECO:0000259" key="13">
    <source>
        <dbReference type="SMART" id="SM00963"/>
    </source>
</evidence>
<comment type="subcellular location">
    <subcellularLocation>
        <location evidence="1">Cell inner membrane</location>
        <topology evidence="1">Peripheral membrane protein</topology>
        <orientation evidence="1">Cytoplasmic side</orientation>
    </subcellularLocation>
    <subcellularLocation>
        <location evidence="10">Cell membrane</location>
        <topology evidence="10">Peripheral membrane protein</topology>
        <orientation evidence="10">Cytoplasmic side</orientation>
    </subcellularLocation>
    <subcellularLocation>
        <location evidence="10">Cytoplasm</location>
    </subcellularLocation>
</comment>
<feature type="binding site" evidence="10">
    <location>
        <begin position="199"/>
        <end position="203"/>
    </location>
    <ligand>
        <name>GTP</name>
        <dbReference type="ChEBI" id="CHEBI:37565"/>
    </ligand>
</feature>
<dbReference type="SMART" id="SM00963">
    <property type="entry name" value="SRP54_N"/>
    <property type="match status" value="1"/>
</dbReference>
<keyword evidence="5 10" id="KW-0378">Hydrolase</keyword>
<dbReference type="GO" id="GO:0005737">
    <property type="term" value="C:cytoplasm"/>
    <property type="evidence" value="ECO:0007669"/>
    <property type="project" value="UniProtKB-SubCell"/>
</dbReference>
<dbReference type="SUPFAM" id="SSF52540">
    <property type="entry name" value="P-loop containing nucleoside triphosphate hydrolases"/>
    <property type="match status" value="1"/>
</dbReference>
<dbReference type="Proteomes" id="UP000257706">
    <property type="component" value="Unassembled WGS sequence"/>
</dbReference>
<dbReference type="Gene3D" id="3.40.50.300">
    <property type="entry name" value="P-loop containing nucleotide triphosphate hydrolases"/>
    <property type="match status" value="1"/>
</dbReference>
<dbReference type="SMART" id="SM00962">
    <property type="entry name" value="SRP54"/>
    <property type="match status" value="1"/>
</dbReference>
<comment type="subunit">
    <text evidence="10">Part of the signal recognition particle protein translocation system, which is composed of SRP and FtsY. SRP is a ribonucleoprotein composed of Ffh and a 4.5S RNA molecule.</text>
</comment>
<dbReference type="SMART" id="SM00382">
    <property type="entry name" value="AAA"/>
    <property type="match status" value="1"/>
</dbReference>
<evidence type="ECO:0000256" key="3">
    <source>
        <dbReference type="ARBA" id="ARBA00022490"/>
    </source>
</evidence>
<evidence type="ECO:0000313" key="15">
    <source>
        <dbReference type="EMBL" id="KYO57078.1"/>
    </source>
</evidence>
<organism evidence="15 16">
    <name type="scientific">Tistrella mobilis</name>
    <dbReference type="NCBI Taxonomy" id="171437"/>
    <lineage>
        <taxon>Bacteria</taxon>
        <taxon>Pseudomonadati</taxon>
        <taxon>Pseudomonadota</taxon>
        <taxon>Alphaproteobacteria</taxon>
        <taxon>Geminicoccales</taxon>
        <taxon>Geminicoccaceae</taxon>
        <taxon>Tistrella</taxon>
    </lineage>
</organism>
<evidence type="ECO:0000256" key="8">
    <source>
        <dbReference type="ARBA" id="ARBA00023170"/>
    </source>
</evidence>
<dbReference type="Gene3D" id="1.20.120.140">
    <property type="entry name" value="Signal recognition particle SRP54, nucleotide-binding domain"/>
    <property type="match status" value="1"/>
</dbReference>
<dbReference type="InterPro" id="IPR000897">
    <property type="entry name" value="SRP54_GTPase_dom"/>
</dbReference>
<evidence type="ECO:0000259" key="12">
    <source>
        <dbReference type="SMART" id="SM00962"/>
    </source>
</evidence>
<keyword evidence="8 10" id="KW-0675">Receptor</keyword>
<dbReference type="InterPro" id="IPR003593">
    <property type="entry name" value="AAA+_ATPase"/>
</dbReference>
<feature type="domain" description="AAA+ ATPase" evidence="11">
    <location>
        <begin position="109"/>
        <end position="249"/>
    </location>
</feature>
<reference evidence="15 16" key="1">
    <citation type="submission" date="2015-12" db="EMBL/GenBank/DDBJ databases">
        <title>Genome sequence of Tistrella mobilis MCCC 1A02139.</title>
        <authorList>
            <person name="Lu L."/>
            <person name="Lai Q."/>
            <person name="Shao Z."/>
            <person name="Qian P."/>
        </authorList>
    </citation>
    <scope>NUCLEOTIDE SEQUENCE [LARGE SCALE GENOMIC DNA]</scope>
    <source>
        <strain evidence="15 16">MCCC 1A02139</strain>
    </source>
</reference>
<dbReference type="PANTHER" id="PTHR43134">
    <property type="entry name" value="SIGNAL RECOGNITION PARTICLE RECEPTOR SUBUNIT ALPHA"/>
    <property type="match status" value="1"/>
</dbReference>
<evidence type="ECO:0000256" key="10">
    <source>
        <dbReference type="HAMAP-Rule" id="MF_00920"/>
    </source>
</evidence>
<dbReference type="EMBL" id="DMAI01000282">
    <property type="protein sequence ID" value="HAE49167.1"/>
    <property type="molecule type" value="Genomic_DNA"/>
</dbReference>
<dbReference type="GO" id="GO:0005525">
    <property type="term" value="F:GTP binding"/>
    <property type="evidence" value="ECO:0007669"/>
    <property type="project" value="UniProtKB-UniRule"/>
</dbReference>
<dbReference type="HAMAP" id="MF_00920">
    <property type="entry name" value="FtsY"/>
    <property type="match status" value="1"/>
</dbReference>
<dbReference type="Pfam" id="PF02881">
    <property type="entry name" value="SRP54_N"/>
    <property type="match status" value="1"/>
</dbReference>
<reference evidence="14 17" key="2">
    <citation type="journal article" date="2018" name="Nat. Biotechnol.">
        <title>A standardized bacterial taxonomy based on genome phylogeny substantially revises the tree of life.</title>
        <authorList>
            <person name="Parks D.H."/>
            <person name="Chuvochina M."/>
            <person name="Waite D.W."/>
            <person name="Rinke C."/>
            <person name="Skarshewski A."/>
            <person name="Chaumeil P.A."/>
            <person name="Hugenholtz P."/>
        </authorList>
    </citation>
    <scope>NUCLEOTIDE SEQUENCE [LARGE SCALE GENOMIC DNA]</scope>
    <source>
        <strain evidence="14">UBA8739</strain>
    </source>
</reference>
<keyword evidence="7 10" id="KW-0472">Membrane</keyword>
<evidence type="ECO:0000256" key="5">
    <source>
        <dbReference type="ARBA" id="ARBA00022801"/>
    </source>
</evidence>
<evidence type="ECO:0000259" key="11">
    <source>
        <dbReference type="SMART" id="SM00382"/>
    </source>
</evidence>
<dbReference type="EC" id="3.6.5.4" evidence="10"/>
<dbReference type="Pfam" id="PF00448">
    <property type="entry name" value="SRP54"/>
    <property type="match status" value="1"/>
</dbReference>
<evidence type="ECO:0000256" key="7">
    <source>
        <dbReference type="ARBA" id="ARBA00023136"/>
    </source>
</evidence>
<dbReference type="EMBL" id="LPZR01000034">
    <property type="protein sequence ID" value="KYO57078.1"/>
    <property type="molecule type" value="Genomic_DNA"/>
</dbReference>
<gene>
    <name evidence="10" type="primary">ftsY</name>
    <name evidence="15" type="ORF">AUP44_21635</name>
    <name evidence="14" type="ORF">DCK97_17255</name>
</gene>
<dbReference type="GO" id="GO:0006614">
    <property type="term" value="P:SRP-dependent cotranslational protein targeting to membrane"/>
    <property type="evidence" value="ECO:0007669"/>
    <property type="project" value="InterPro"/>
</dbReference>
<dbReference type="RefSeq" id="WP_062761774.1">
    <property type="nucleotide sequence ID" value="NZ_CP121045.1"/>
</dbReference>